<proteinExistence type="predicted"/>
<protein>
    <submittedName>
        <fullName evidence="1">Uncharacterized protein</fullName>
    </submittedName>
</protein>
<evidence type="ECO:0000313" key="2">
    <source>
        <dbReference type="Proteomes" id="UP000199345"/>
    </source>
</evidence>
<gene>
    <name evidence="1" type="ORF">SAMN05216326_12722</name>
</gene>
<dbReference type="OrthoDB" id="8546635at2"/>
<dbReference type="Proteomes" id="UP000199345">
    <property type="component" value="Unassembled WGS sequence"/>
</dbReference>
<accession>A0A1I0EFY9</accession>
<reference evidence="2" key="1">
    <citation type="submission" date="2016-10" db="EMBL/GenBank/DDBJ databases">
        <authorList>
            <person name="Varghese N."/>
            <person name="Submissions S."/>
        </authorList>
    </citation>
    <scope>NUCLEOTIDE SEQUENCE [LARGE SCALE GENOMIC DNA]</scope>
    <source>
        <strain evidence="2">Nm71</strain>
    </source>
</reference>
<evidence type="ECO:0000313" key="1">
    <source>
        <dbReference type="EMBL" id="SET44197.1"/>
    </source>
</evidence>
<dbReference type="EMBL" id="FOIA01000027">
    <property type="protein sequence ID" value="SET44197.1"/>
    <property type="molecule type" value="Genomic_DNA"/>
</dbReference>
<organism evidence="1 2">
    <name type="scientific">Nitrosomonas marina</name>
    <dbReference type="NCBI Taxonomy" id="917"/>
    <lineage>
        <taxon>Bacteria</taxon>
        <taxon>Pseudomonadati</taxon>
        <taxon>Pseudomonadota</taxon>
        <taxon>Betaproteobacteria</taxon>
        <taxon>Nitrosomonadales</taxon>
        <taxon>Nitrosomonadaceae</taxon>
        <taxon>Nitrosomonas</taxon>
    </lineage>
</organism>
<dbReference type="RefSeq" id="WP_090660199.1">
    <property type="nucleotide sequence ID" value="NZ_FOIA01000027.1"/>
</dbReference>
<name>A0A1I0EFY9_9PROT</name>
<keyword evidence="2" id="KW-1185">Reference proteome</keyword>
<dbReference type="AlphaFoldDB" id="A0A1I0EFY9"/>
<sequence>MAINNAQYLKGYYDVTKAHGAKVISSDFAFEIEGFEQNYLLCKQVPWPELSHGGEIEIPMPLGTTRWQAQQAKVAGQGAISMFETVQGHIDNMLINLLTSGGYFNATIYEGTPQRFLKAKRIVDCFMQVDNPDRDWENRAQPLMFTGTLFFHYFGEIIPGNSSDYT</sequence>